<protein>
    <submittedName>
        <fullName evidence="1">Uncharacterized protein</fullName>
    </submittedName>
</protein>
<dbReference type="AlphaFoldDB" id="A0A5B7HG58"/>
<dbReference type="Proteomes" id="UP000324222">
    <property type="component" value="Unassembled WGS sequence"/>
</dbReference>
<evidence type="ECO:0000313" key="2">
    <source>
        <dbReference type="Proteomes" id="UP000324222"/>
    </source>
</evidence>
<comment type="caution">
    <text evidence="1">The sequence shown here is derived from an EMBL/GenBank/DDBJ whole genome shotgun (WGS) entry which is preliminary data.</text>
</comment>
<reference evidence="1 2" key="1">
    <citation type="submission" date="2019-05" db="EMBL/GenBank/DDBJ databases">
        <title>Another draft genome of Portunus trituberculatus and its Hox gene families provides insights of decapod evolution.</title>
        <authorList>
            <person name="Jeong J.-H."/>
            <person name="Song I."/>
            <person name="Kim S."/>
            <person name="Choi T."/>
            <person name="Kim D."/>
            <person name="Ryu S."/>
            <person name="Kim W."/>
        </authorList>
    </citation>
    <scope>NUCLEOTIDE SEQUENCE [LARGE SCALE GENOMIC DNA]</scope>
    <source>
        <tissue evidence="1">Muscle</tissue>
    </source>
</reference>
<accession>A0A5B7HG58</accession>
<keyword evidence="2" id="KW-1185">Reference proteome</keyword>
<dbReference type="EMBL" id="VSRR010033529">
    <property type="protein sequence ID" value="MPC71761.1"/>
    <property type="molecule type" value="Genomic_DNA"/>
</dbReference>
<gene>
    <name evidence="1" type="ORF">E2C01_066048</name>
</gene>
<sequence length="183" mass="20753">MPTCTAESLLFRYLLSEYFSLETTFPVQSGPAVTRKRLMVPSSRMTGLVVHKVEWYSVVKGSLTLAAYQRPWQINPADTKARDAMVTVARYLMDLRQQERTKYWVSFLDRVHKTRSLWAGMAPRQQCEWQAQGRCVTDPAGKARPGVEGSLILPWSPCETPGNARSVITTKDRVDSPHCFSAR</sequence>
<evidence type="ECO:0000313" key="1">
    <source>
        <dbReference type="EMBL" id="MPC71761.1"/>
    </source>
</evidence>
<dbReference type="OrthoDB" id="6373033at2759"/>
<organism evidence="1 2">
    <name type="scientific">Portunus trituberculatus</name>
    <name type="common">Swimming crab</name>
    <name type="synonym">Neptunus trituberculatus</name>
    <dbReference type="NCBI Taxonomy" id="210409"/>
    <lineage>
        <taxon>Eukaryota</taxon>
        <taxon>Metazoa</taxon>
        <taxon>Ecdysozoa</taxon>
        <taxon>Arthropoda</taxon>
        <taxon>Crustacea</taxon>
        <taxon>Multicrustacea</taxon>
        <taxon>Malacostraca</taxon>
        <taxon>Eumalacostraca</taxon>
        <taxon>Eucarida</taxon>
        <taxon>Decapoda</taxon>
        <taxon>Pleocyemata</taxon>
        <taxon>Brachyura</taxon>
        <taxon>Eubrachyura</taxon>
        <taxon>Portunoidea</taxon>
        <taxon>Portunidae</taxon>
        <taxon>Portuninae</taxon>
        <taxon>Portunus</taxon>
    </lineage>
</organism>
<proteinExistence type="predicted"/>
<name>A0A5B7HG58_PORTR</name>